<dbReference type="SUPFAM" id="SSF53383">
    <property type="entry name" value="PLP-dependent transferases"/>
    <property type="match status" value="1"/>
</dbReference>
<dbReference type="InterPro" id="IPR015424">
    <property type="entry name" value="PyrdxlP-dep_Trfase"/>
</dbReference>
<comment type="function">
    <text evidence="2">The glycine cleavage system catalyzes the degradation of glycine. The P protein binds the alpha-amino group of glycine through its pyridoxal phosphate cofactor; CO(2) is released and the remaining methylamine moiety is then transferred to the lipoamide cofactor of the H protein.</text>
</comment>
<keyword evidence="1 2" id="KW-0560">Oxidoreductase</keyword>
<keyword evidence="5" id="KW-1185">Reference proteome</keyword>
<comment type="caution">
    <text evidence="4">The sequence shown here is derived from an EMBL/GenBank/DDBJ whole genome shotgun (WGS) entry which is preliminary data.</text>
</comment>
<dbReference type="Gene3D" id="3.90.1150.10">
    <property type="entry name" value="Aspartate Aminotransferase, domain 1"/>
    <property type="match status" value="1"/>
</dbReference>
<dbReference type="RefSeq" id="WP_027951700.1">
    <property type="nucleotide sequence ID" value="NZ_JADU01000006.1"/>
</dbReference>
<gene>
    <name evidence="2 4" type="primary">gcvPA</name>
    <name evidence="4" type="ORF">ACFFK8_04700</name>
</gene>
<dbReference type="Proteomes" id="UP001589688">
    <property type="component" value="Unassembled WGS sequence"/>
</dbReference>
<dbReference type="InterPro" id="IPR049315">
    <property type="entry name" value="GDC-P_N"/>
</dbReference>
<dbReference type="EMBL" id="JBHLZF010000001">
    <property type="protein sequence ID" value="MFB9897124.1"/>
    <property type="molecule type" value="Genomic_DNA"/>
</dbReference>
<dbReference type="EC" id="1.4.4.2" evidence="2"/>
<dbReference type="NCBIfam" id="NF001696">
    <property type="entry name" value="PRK00451.1"/>
    <property type="match status" value="1"/>
</dbReference>
<dbReference type="GO" id="GO:0004375">
    <property type="term" value="F:glycine dehydrogenase (decarboxylating) activity"/>
    <property type="evidence" value="ECO:0007669"/>
    <property type="project" value="UniProtKB-EC"/>
</dbReference>
<evidence type="ECO:0000313" key="5">
    <source>
        <dbReference type="Proteomes" id="UP001589688"/>
    </source>
</evidence>
<evidence type="ECO:0000259" key="3">
    <source>
        <dbReference type="Pfam" id="PF02347"/>
    </source>
</evidence>
<reference evidence="4 5" key="1">
    <citation type="submission" date="2024-09" db="EMBL/GenBank/DDBJ databases">
        <authorList>
            <person name="Sun Q."/>
            <person name="Mori K."/>
        </authorList>
    </citation>
    <scope>NUCLEOTIDE SEQUENCE [LARGE SCALE GENOMIC DNA]</scope>
    <source>
        <strain evidence="4 5">ATCC 51272</strain>
    </source>
</reference>
<comment type="catalytic activity">
    <reaction evidence="2">
        <text>N(6)-[(R)-lipoyl]-L-lysyl-[glycine-cleavage complex H protein] + glycine + H(+) = N(6)-[(R)-S(8)-aminomethyldihydrolipoyl]-L-lysyl-[glycine-cleavage complex H protein] + CO2</text>
        <dbReference type="Rhea" id="RHEA:24304"/>
        <dbReference type="Rhea" id="RHEA-COMP:10494"/>
        <dbReference type="Rhea" id="RHEA-COMP:10495"/>
        <dbReference type="ChEBI" id="CHEBI:15378"/>
        <dbReference type="ChEBI" id="CHEBI:16526"/>
        <dbReference type="ChEBI" id="CHEBI:57305"/>
        <dbReference type="ChEBI" id="CHEBI:83099"/>
        <dbReference type="ChEBI" id="CHEBI:83143"/>
        <dbReference type="EC" id="1.4.4.2"/>
    </reaction>
</comment>
<dbReference type="InterPro" id="IPR015421">
    <property type="entry name" value="PyrdxlP-dep_Trfase_major"/>
</dbReference>
<organism evidence="4 5">
    <name type="scientific">Hallella seregens ATCC 51272</name>
    <dbReference type="NCBI Taxonomy" id="1336250"/>
    <lineage>
        <taxon>Bacteria</taxon>
        <taxon>Pseudomonadati</taxon>
        <taxon>Bacteroidota</taxon>
        <taxon>Bacteroidia</taxon>
        <taxon>Bacteroidales</taxon>
        <taxon>Prevotellaceae</taxon>
        <taxon>Hallella</taxon>
    </lineage>
</organism>
<sequence>MFKYFPHTDADIQRMLAVVGVGSMDELYADVPREVRLQGAYDLPAAMSETEVRRFFDGLCAANSVKTCFAGDGVYDHYIPAVIPQIVSRSEYLTSYTPYQAEISQGTLHYIFEYQTMMARLTGMDVSNASMYDGATATAEAAMMACGIARKSRRVLVAETIDPKVMQVVQTYARFHGIRLDIIPQHNGAADLSTLPSLLAQEPTAGVIVQQPNRYGIIEDFDDAADACHAAKALFIVNSVAADLALLKTPGEWGADIAVGEAQSLGLPMAWGGPYLGYLCTTEKHMRKMPGRIVGQTVDQDGRRAYVLTLQAREQHIRRQKAMSNICSNESLMALWATIYMALMGKQGLREAAQAGCDGAHYLHRALLSTGRFSEAFPGREFFNEFCLRYDGDLEALQQRWLDAGFFGGVRVADDVVMLAVTEQRTRQEADTLVGLVPEAAPAPHI</sequence>
<dbReference type="Pfam" id="PF02347">
    <property type="entry name" value="GDC-P"/>
    <property type="match status" value="1"/>
</dbReference>
<dbReference type="InterPro" id="IPR023010">
    <property type="entry name" value="GcvPA"/>
</dbReference>
<comment type="subunit">
    <text evidence="2">The glycine cleavage system is composed of four proteins: P, T, L and H. In this organism, the P 'protein' is a heterodimer of two subunits.</text>
</comment>
<dbReference type="PANTHER" id="PTHR42806:SF1">
    <property type="entry name" value="GLYCINE DEHYDROGENASE (DECARBOXYLATING)"/>
    <property type="match status" value="1"/>
</dbReference>
<evidence type="ECO:0000256" key="1">
    <source>
        <dbReference type="ARBA" id="ARBA00023002"/>
    </source>
</evidence>
<name>A0ABV5ZLU1_9BACT</name>
<evidence type="ECO:0000313" key="4">
    <source>
        <dbReference type="EMBL" id="MFB9897124.1"/>
    </source>
</evidence>
<dbReference type="PANTHER" id="PTHR42806">
    <property type="entry name" value="GLYCINE CLEAVAGE SYSTEM P-PROTEIN"/>
    <property type="match status" value="1"/>
</dbReference>
<dbReference type="Gene3D" id="3.40.640.10">
    <property type="entry name" value="Type I PLP-dependent aspartate aminotransferase-like (Major domain)"/>
    <property type="match status" value="1"/>
</dbReference>
<dbReference type="PIRSF" id="PIRSF006815">
    <property type="entry name" value="GcvPA"/>
    <property type="match status" value="1"/>
</dbReference>
<protein>
    <recommendedName>
        <fullName evidence="2">Probable glycine dehydrogenase (decarboxylating) subunit 1</fullName>
        <ecNumber evidence="2">1.4.4.2</ecNumber>
    </recommendedName>
    <alternativeName>
        <fullName evidence="2">Glycine cleavage system P-protein subunit 1</fullName>
    </alternativeName>
    <alternativeName>
        <fullName evidence="2">Glycine decarboxylase subunit 1</fullName>
    </alternativeName>
    <alternativeName>
        <fullName evidence="2">Glycine dehydrogenase (aminomethyl-transferring) subunit 1</fullName>
    </alternativeName>
</protein>
<accession>A0ABV5ZLU1</accession>
<evidence type="ECO:0000256" key="2">
    <source>
        <dbReference type="HAMAP-Rule" id="MF_00712"/>
    </source>
</evidence>
<proteinExistence type="inferred from homology"/>
<comment type="similarity">
    <text evidence="2">Belongs to the GcvP family. N-terminal subunit subfamily.</text>
</comment>
<feature type="domain" description="Glycine cleavage system P-protein N-terminal" evidence="3">
    <location>
        <begin position="3"/>
        <end position="434"/>
    </location>
</feature>
<dbReference type="HAMAP" id="MF_00712">
    <property type="entry name" value="GcvPA"/>
    <property type="match status" value="1"/>
</dbReference>
<dbReference type="InterPro" id="IPR015422">
    <property type="entry name" value="PyrdxlP-dep_Trfase_small"/>
</dbReference>